<reference evidence="1" key="1">
    <citation type="journal article" date="2014" name="Int. J. Syst. Evol. Microbiol.">
        <title>Complete genome sequence of Corynebacterium casei LMG S-19264T (=DSM 44701T), isolated from a smear-ripened cheese.</title>
        <authorList>
            <consortium name="US DOE Joint Genome Institute (JGI-PGF)"/>
            <person name="Walter F."/>
            <person name="Albersmeier A."/>
            <person name="Kalinowski J."/>
            <person name="Ruckert C."/>
        </authorList>
    </citation>
    <scope>NUCLEOTIDE SEQUENCE</scope>
    <source>
        <strain evidence="1">KCTC 42650</strain>
    </source>
</reference>
<accession>A0A8J3GXT2</accession>
<proteinExistence type="predicted"/>
<dbReference type="AlphaFoldDB" id="A0A8J3GXT2"/>
<evidence type="ECO:0008006" key="3">
    <source>
        <dbReference type="Google" id="ProtNLM"/>
    </source>
</evidence>
<dbReference type="EMBL" id="BNCJ01000005">
    <property type="protein sequence ID" value="GHF51230.1"/>
    <property type="molecule type" value="Genomic_DNA"/>
</dbReference>
<dbReference type="Proteomes" id="UP000626220">
    <property type="component" value="Unassembled WGS sequence"/>
</dbReference>
<gene>
    <name evidence="1" type="ORF">GCM10017056_23660</name>
</gene>
<comment type="caution">
    <text evidence="1">The sequence shown here is derived from an EMBL/GenBank/DDBJ whole genome shotgun (WGS) entry which is preliminary data.</text>
</comment>
<evidence type="ECO:0000313" key="2">
    <source>
        <dbReference type="Proteomes" id="UP000626220"/>
    </source>
</evidence>
<dbReference type="RefSeq" id="WP_189680294.1">
    <property type="nucleotide sequence ID" value="NZ_BNCJ01000005.1"/>
</dbReference>
<name>A0A8J3GXT2_9RHOB</name>
<protein>
    <recommendedName>
        <fullName evidence="3">DNA-binding protein</fullName>
    </recommendedName>
</protein>
<keyword evidence="2" id="KW-1185">Reference proteome</keyword>
<sequence length="187" mass="20595">MAEEFEFELVFALPEGEHDPFALSDAVFEAGFEDALVGTGHAGLLGVELEVEGEEAESAILDTARALIRALPPGTVLREVRPDLVSLADVAEKLEVKRQALQQRKMPLPVAGGLYRIDEMIEVLTEASRPAKGQRRPRFNLAAAEKWLRAGPAARRVNAQLTMREIDPATIERAPRREWAEPASLHP</sequence>
<evidence type="ECO:0000313" key="1">
    <source>
        <dbReference type="EMBL" id="GHF51230.1"/>
    </source>
</evidence>
<reference evidence="1" key="2">
    <citation type="submission" date="2020-09" db="EMBL/GenBank/DDBJ databases">
        <authorList>
            <person name="Sun Q."/>
            <person name="Kim S."/>
        </authorList>
    </citation>
    <scope>NUCLEOTIDE SEQUENCE</scope>
    <source>
        <strain evidence="1">KCTC 42650</strain>
    </source>
</reference>
<organism evidence="1 2">
    <name type="scientific">Seohaeicola zhoushanensis</name>
    <dbReference type="NCBI Taxonomy" id="1569283"/>
    <lineage>
        <taxon>Bacteria</taxon>
        <taxon>Pseudomonadati</taxon>
        <taxon>Pseudomonadota</taxon>
        <taxon>Alphaproteobacteria</taxon>
        <taxon>Rhodobacterales</taxon>
        <taxon>Roseobacteraceae</taxon>
        <taxon>Seohaeicola</taxon>
    </lineage>
</organism>